<evidence type="ECO:0000256" key="1">
    <source>
        <dbReference type="ARBA" id="ARBA00001947"/>
    </source>
</evidence>
<evidence type="ECO:0000259" key="9">
    <source>
        <dbReference type="Pfam" id="PF00675"/>
    </source>
</evidence>
<comment type="subcellular location">
    <subcellularLocation>
        <location evidence="2">Mitochondrion</location>
    </subcellularLocation>
</comment>
<gene>
    <name evidence="11" type="ORF">PCAL00307_LOCUS21977</name>
    <name evidence="12" type="ORF">PECAL_6P03450</name>
</gene>
<dbReference type="GO" id="GO:0046872">
    <property type="term" value="F:metal ion binding"/>
    <property type="evidence" value="ECO:0007669"/>
    <property type="project" value="UniProtKB-KW"/>
</dbReference>
<protein>
    <recommendedName>
        <fullName evidence="14">Mitochondrial-processing peptidase subunit beta</fullName>
    </recommendedName>
</protein>
<evidence type="ECO:0000313" key="13">
    <source>
        <dbReference type="Proteomes" id="UP000789595"/>
    </source>
</evidence>
<dbReference type="Gene3D" id="3.30.830.10">
    <property type="entry name" value="Metalloenzyme, LuxS/M16 peptidase-like"/>
    <property type="match status" value="2"/>
</dbReference>
<evidence type="ECO:0000256" key="3">
    <source>
        <dbReference type="ARBA" id="ARBA00022670"/>
    </source>
</evidence>
<dbReference type="GO" id="GO:0008237">
    <property type="term" value="F:metallopeptidase activity"/>
    <property type="evidence" value="ECO:0007669"/>
    <property type="project" value="UniProtKB-KW"/>
</dbReference>
<dbReference type="Proteomes" id="UP000789595">
    <property type="component" value="Unassembled WGS sequence"/>
</dbReference>
<reference evidence="12" key="2">
    <citation type="submission" date="2021-11" db="EMBL/GenBank/DDBJ databases">
        <authorList>
            <consortium name="Genoscope - CEA"/>
            <person name="William W."/>
        </authorList>
    </citation>
    <scope>NUCLEOTIDE SEQUENCE</scope>
</reference>
<feature type="domain" description="Peptidase M16 N-terminal" evidence="9">
    <location>
        <begin position="37"/>
        <end position="185"/>
    </location>
</feature>
<sequence length="464" mass="51006">MLRHARRVIQRHKSSAAVLGALPEYTEVSTLKNGLRVATERVPAECETVTLGVWIDAGSRYEAASNNGAAHFLEHIAFKGTQRRTQRQLEVAIEDMGAHLNAYTSREQTVYYAKLFRKDVDVGMEILGDILQNSLLDSGAVDRERDVILREMEEVNKQHEELILDLLHEAAYVGGGLGRTILGPEENIKTLKSKDLRSYIDTHYTAPRMVVAAAGALDHGEVVRLAEEHWSGRPTTSSTDFPVDFDRAVFTPTEVRNEDLSEPRAHVALAFDGAEWTSPYSVPLMVLQTLVGQWDRLNPAAGGVDSAPAALARSLASSDSCHSYMTFNTCYKDAGLFGLYLVAPPEGVDQAVATTMSYFATLSTKPERVMSPSDVERAKAQLKANLISQLDALAHVCEELGRQLLTYDRRLPLAELLARIDAVSYDDVASTAARFLRDQGHAQAAHGSLGNLRPFEACHVSNFS</sequence>
<dbReference type="SUPFAM" id="SSF63411">
    <property type="entry name" value="LuxS/MPP-like metallohydrolase"/>
    <property type="match status" value="2"/>
</dbReference>
<evidence type="ECO:0000256" key="4">
    <source>
        <dbReference type="ARBA" id="ARBA00022723"/>
    </source>
</evidence>
<dbReference type="GO" id="GO:0005739">
    <property type="term" value="C:mitochondrion"/>
    <property type="evidence" value="ECO:0007669"/>
    <property type="project" value="UniProtKB-SubCell"/>
</dbReference>
<dbReference type="OrthoDB" id="10251424at2759"/>
<keyword evidence="3" id="KW-0645">Protease</keyword>
<name>A0A7S4A822_9STRA</name>
<keyword evidence="5" id="KW-0378">Hydrolase</keyword>
<dbReference type="PANTHER" id="PTHR11851">
    <property type="entry name" value="METALLOPROTEASE"/>
    <property type="match status" value="1"/>
</dbReference>
<evidence type="ECO:0000256" key="6">
    <source>
        <dbReference type="ARBA" id="ARBA00022833"/>
    </source>
</evidence>
<evidence type="ECO:0000313" key="11">
    <source>
        <dbReference type="EMBL" id="CAE0706526.1"/>
    </source>
</evidence>
<feature type="domain" description="Peptidase M16 C-terminal" evidence="10">
    <location>
        <begin position="192"/>
        <end position="382"/>
    </location>
</feature>
<evidence type="ECO:0008006" key="14">
    <source>
        <dbReference type="Google" id="ProtNLM"/>
    </source>
</evidence>
<comment type="cofactor">
    <cofactor evidence="1">
        <name>Zn(2+)</name>
        <dbReference type="ChEBI" id="CHEBI:29105"/>
    </cofactor>
</comment>
<dbReference type="InterPro" id="IPR011765">
    <property type="entry name" value="Pept_M16_N"/>
</dbReference>
<evidence type="ECO:0000259" key="10">
    <source>
        <dbReference type="Pfam" id="PF05193"/>
    </source>
</evidence>
<evidence type="ECO:0000256" key="2">
    <source>
        <dbReference type="ARBA" id="ARBA00004173"/>
    </source>
</evidence>
<dbReference type="EMBL" id="CAKKNE010000006">
    <property type="protein sequence ID" value="CAH0378749.1"/>
    <property type="molecule type" value="Genomic_DNA"/>
</dbReference>
<dbReference type="GO" id="GO:0006508">
    <property type="term" value="P:proteolysis"/>
    <property type="evidence" value="ECO:0007669"/>
    <property type="project" value="UniProtKB-KW"/>
</dbReference>
<keyword evidence="8" id="KW-0496">Mitochondrion</keyword>
<keyword evidence="6" id="KW-0862">Zinc</keyword>
<dbReference type="InterPro" id="IPR011249">
    <property type="entry name" value="Metalloenz_LuxS/M16"/>
</dbReference>
<dbReference type="InterPro" id="IPR050361">
    <property type="entry name" value="MPP/UQCRC_Complex"/>
</dbReference>
<proteinExistence type="predicted"/>
<keyword evidence="13" id="KW-1185">Reference proteome</keyword>
<dbReference type="AlphaFoldDB" id="A0A7S4A822"/>
<evidence type="ECO:0000313" key="12">
    <source>
        <dbReference type="EMBL" id="CAH0378749.1"/>
    </source>
</evidence>
<evidence type="ECO:0000256" key="5">
    <source>
        <dbReference type="ARBA" id="ARBA00022801"/>
    </source>
</evidence>
<keyword evidence="4" id="KW-0479">Metal-binding</keyword>
<evidence type="ECO:0000256" key="7">
    <source>
        <dbReference type="ARBA" id="ARBA00023049"/>
    </source>
</evidence>
<dbReference type="FunFam" id="3.30.830.10:FF:000002">
    <property type="entry name" value="Mitochondrial-processing peptidase subunit beta"/>
    <property type="match status" value="1"/>
</dbReference>
<dbReference type="Pfam" id="PF05193">
    <property type="entry name" value="Peptidase_M16_C"/>
    <property type="match status" value="1"/>
</dbReference>
<evidence type="ECO:0000256" key="8">
    <source>
        <dbReference type="ARBA" id="ARBA00023128"/>
    </source>
</evidence>
<dbReference type="InterPro" id="IPR007863">
    <property type="entry name" value="Peptidase_M16_C"/>
</dbReference>
<dbReference type="Pfam" id="PF00675">
    <property type="entry name" value="Peptidase_M16"/>
    <property type="match status" value="1"/>
</dbReference>
<dbReference type="PANTHER" id="PTHR11851:SF149">
    <property type="entry name" value="GH01077P"/>
    <property type="match status" value="1"/>
</dbReference>
<organism evidence="11">
    <name type="scientific">Pelagomonas calceolata</name>
    <dbReference type="NCBI Taxonomy" id="35677"/>
    <lineage>
        <taxon>Eukaryota</taxon>
        <taxon>Sar</taxon>
        <taxon>Stramenopiles</taxon>
        <taxon>Ochrophyta</taxon>
        <taxon>Pelagophyceae</taxon>
        <taxon>Pelagomonadales</taxon>
        <taxon>Pelagomonadaceae</taxon>
        <taxon>Pelagomonas</taxon>
    </lineage>
</organism>
<reference evidence="11" key="1">
    <citation type="submission" date="2021-01" db="EMBL/GenBank/DDBJ databases">
        <authorList>
            <person name="Corre E."/>
            <person name="Pelletier E."/>
            <person name="Niang G."/>
            <person name="Scheremetjew M."/>
            <person name="Finn R."/>
            <person name="Kale V."/>
            <person name="Holt S."/>
            <person name="Cochrane G."/>
            <person name="Meng A."/>
            <person name="Brown T."/>
            <person name="Cohen L."/>
        </authorList>
    </citation>
    <scope>NUCLEOTIDE SEQUENCE</scope>
    <source>
        <strain evidence="11">CCMP1756</strain>
    </source>
</reference>
<accession>A0A7S4A822</accession>
<keyword evidence="7" id="KW-0482">Metalloprotease</keyword>
<dbReference type="EMBL" id="HBIW01025500">
    <property type="protein sequence ID" value="CAE0706526.1"/>
    <property type="molecule type" value="Transcribed_RNA"/>
</dbReference>